<feature type="domain" description="Penicillin-binding protein transpeptidase" evidence="12">
    <location>
        <begin position="348"/>
        <end position="722"/>
    </location>
</feature>
<dbReference type="InterPro" id="IPR001460">
    <property type="entry name" value="PCN-bd_Tpept"/>
</dbReference>
<dbReference type="Pfam" id="PF00905">
    <property type="entry name" value="Transpeptidase"/>
    <property type="match status" value="2"/>
</dbReference>
<dbReference type="EMBL" id="JAOSHN010000010">
    <property type="protein sequence ID" value="MCU7380443.1"/>
    <property type="molecule type" value="Genomic_DNA"/>
</dbReference>
<feature type="domain" description="Penicillin-binding protein transpeptidase" evidence="12">
    <location>
        <begin position="785"/>
        <end position="834"/>
    </location>
</feature>
<evidence type="ECO:0000256" key="1">
    <source>
        <dbReference type="ARBA" id="ARBA00004167"/>
    </source>
</evidence>
<evidence type="ECO:0000256" key="2">
    <source>
        <dbReference type="ARBA" id="ARBA00004236"/>
    </source>
</evidence>
<dbReference type="InterPro" id="IPR036138">
    <property type="entry name" value="PBP_dimer_sf"/>
</dbReference>
<dbReference type="GO" id="GO:0008658">
    <property type="term" value="F:penicillin binding"/>
    <property type="evidence" value="ECO:0007669"/>
    <property type="project" value="InterPro"/>
</dbReference>
<keyword evidence="10" id="KW-0961">Cell wall biogenesis/degradation</keyword>
<dbReference type="Pfam" id="PF03717">
    <property type="entry name" value="PBP_dimer"/>
    <property type="match status" value="1"/>
</dbReference>
<evidence type="ECO:0000256" key="7">
    <source>
        <dbReference type="ARBA" id="ARBA00022984"/>
    </source>
</evidence>
<evidence type="ECO:0000256" key="8">
    <source>
        <dbReference type="ARBA" id="ARBA00022989"/>
    </source>
</evidence>
<keyword evidence="9 11" id="KW-0472">Membrane</keyword>
<feature type="transmembrane region" description="Helical" evidence="11">
    <location>
        <begin position="12"/>
        <end position="33"/>
    </location>
</feature>
<keyword evidence="4" id="KW-1003">Cell membrane</keyword>
<accession>A0A9J6QY53</accession>
<dbReference type="InterPro" id="IPR050515">
    <property type="entry name" value="Beta-lactam/transpept"/>
</dbReference>
<keyword evidence="6" id="KW-0133">Cell shape</keyword>
<gene>
    <name evidence="14" type="ORF">OBO34_19200</name>
</gene>
<sequence>MIKWFRSRYIQLVSLVLVLMGILLVRLFLLTVVEKDDWSQAAEDLSTKTIYETAPRGEILDRNGKVLAGNTYTISVRLSKGNMTDEKLNQSILDLTNLLEKNGDEMIDNFPIKITESGDFSFKKGADKKELLNRLGLSEGVNAKEAFSKARNYFKIDSNLSAKEARKILLVRNEMAALGYKKYMPVTVARNLCDRSVALLEENSDAYPGVEVFSEVSRSYPGGTTASHILGYLGKISDSEKEQYVTKLGYQSWDLIGKDGIEKAYEEVLKGTAGEKKVQVDAGGNLVKTISQTEAKKGNDVTLTIDLELQKTAEKSLKQALDAMQRGGTFTSEYGNYTMKRASNAQVGAVVALDVKTGDVLAMASCPDFDPNLFAGGISTKDWKSLQSKNPRDPLAPAPLYNVATMSAVQPGSTFKMVTATAALQCGLNPKQRLYDNGYIQLGNNSFGCVVWNLNRKKHGYLNLQEALEVSCNYYFFDAATGKNFYTGNSLGYKKKISIDTILDYAAQYGLGQPTGIEIPETVTKTPSKESKISGLRNSLKNVLLAEAESWFDKSTAADRSRLNQTISTITSWIGQDLTKSQLEDKLRQLAGVQKKKVSALANLCKYTYINQATWNTGDALNIAIGQGINSYTPLQMAGYVAALGNKGVRNQISLVEKIEGRGTIEKDAPQKVQVDDDSYFDEIIGGMVRVANGSGGSLTRLFKGFPVTVAGKTGTAQRSGKINPVDEEEYIKNHLGAIAPSLSWADIQKEKKRLMETYPDIYSSRHTAVRRAVMNLSGGKVTAAKIDRYKANYDNFAWVVTMAPADNPKIAVAVMIAQGGTAANAGPVAREVMGKYFQQKEQ</sequence>
<dbReference type="Proteomes" id="UP001065549">
    <property type="component" value="Unassembled WGS sequence"/>
</dbReference>
<dbReference type="SUPFAM" id="SSF56519">
    <property type="entry name" value="Penicillin binding protein dimerisation domain"/>
    <property type="match status" value="1"/>
</dbReference>
<proteinExistence type="inferred from homology"/>
<evidence type="ECO:0000259" key="12">
    <source>
        <dbReference type="Pfam" id="PF00905"/>
    </source>
</evidence>
<evidence type="ECO:0000256" key="6">
    <source>
        <dbReference type="ARBA" id="ARBA00022960"/>
    </source>
</evidence>
<comment type="caution">
    <text evidence="14">The sequence shown here is derived from an EMBL/GenBank/DDBJ whole genome shotgun (WGS) entry which is preliminary data.</text>
</comment>
<dbReference type="AlphaFoldDB" id="A0A9J6QY53"/>
<dbReference type="PANTHER" id="PTHR30627:SF2">
    <property type="entry name" value="PEPTIDOGLYCAN D,D-TRANSPEPTIDASE MRDA"/>
    <property type="match status" value="1"/>
</dbReference>
<reference evidence="14" key="1">
    <citation type="submission" date="2022-09" db="EMBL/GenBank/DDBJ databases">
        <title>Culturomic study of gut microbiota in children with autism spectrum disorder.</title>
        <authorList>
            <person name="Efimov B.A."/>
            <person name="Chaplin A.V."/>
            <person name="Sokolova S.R."/>
            <person name="Pikina A.P."/>
            <person name="Korzhanova M."/>
            <person name="Belova V."/>
            <person name="Korostin D."/>
        </authorList>
    </citation>
    <scope>NUCLEOTIDE SEQUENCE</scope>
    <source>
        <strain evidence="14">ASD5510</strain>
    </source>
</reference>
<dbReference type="SUPFAM" id="SSF56601">
    <property type="entry name" value="beta-lactamase/transpeptidase-like"/>
    <property type="match status" value="2"/>
</dbReference>
<dbReference type="GO" id="GO:0008360">
    <property type="term" value="P:regulation of cell shape"/>
    <property type="evidence" value="ECO:0007669"/>
    <property type="project" value="UniProtKB-KW"/>
</dbReference>
<keyword evidence="15" id="KW-1185">Reference proteome</keyword>
<name>A0A9J6QY53_9FIRM</name>
<feature type="domain" description="Penicillin-binding protein dimerisation" evidence="13">
    <location>
        <begin position="53"/>
        <end position="290"/>
    </location>
</feature>
<keyword evidence="8 11" id="KW-1133">Transmembrane helix</keyword>
<protein>
    <submittedName>
        <fullName evidence="14">Penicillin-binding transpeptidase domain-containing protein</fullName>
    </submittedName>
</protein>
<evidence type="ECO:0000256" key="5">
    <source>
        <dbReference type="ARBA" id="ARBA00022692"/>
    </source>
</evidence>
<dbReference type="Gene3D" id="3.90.1310.10">
    <property type="entry name" value="Penicillin-binding protein 2a (Domain 2)"/>
    <property type="match status" value="1"/>
</dbReference>
<evidence type="ECO:0000313" key="15">
    <source>
        <dbReference type="Proteomes" id="UP001065549"/>
    </source>
</evidence>
<dbReference type="GO" id="GO:0005886">
    <property type="term" value="C:plasma membrane"/>
    <property type="evidence" value="ECO:0007669"/>
    <property type="project" value="UniProtKB-SubCell"/>
</dbReference>
<evidence type="ECO:0000313" key="14">
    <source>
        <dbReference type="EMBL" id="MCU7380443.1"/>
    </source>
</evidence>
<dbReference type="Gene3D" id="3.40.710.10">
    <property type="entry name" value="DD-peptidase/beta-lactamase superfamily"/>
    <property type="match status" value="2"/>
</dbReference>
<keyword evidence="7" id="KW-0573">Peptidoglycan synthesis</keyword>
<evidence type="ECO:0000256" key="10">
    <source>
        <dbReference type="ARBA" id="ARBA00023316"/>
    </source>
</evidence>
<dbReference type="Gene3D" id="1.10.10.1230">
    <property type="entry name" value="Penicillin-binding protein, N-terminal non-catalytic domain, head sub-domain"/>
    <property type="match status" value="1"/>
</dbReference>
<evidence type="ECO:0000256" key="11">
    <source>
        <dbReference type="SAM" id="Phobius"/>
    </source>
</evidence>
<evidence type="ECO:0000259" key="13">
    <source>
        <dbReference type="Pfam" id="PF03717"/>
    </source>
</evidence>
<dbReference type="InterPro" id="IPR012338">
    <property type="entry name" value="Beta-lactam/transpept-like"/>
</dbReference>
<dbReference type="GO" id="GO:0071972">
    <property type="term" value="F:peptidoglycan L,D-transpeptidase activity"/>
    <property type="evidence" value="ECO:0007669"/>
    <property type="project" value="TreeGrafter"/>
</dbReference>
<evidence type="ECO:0000256" key="3">
    <source>
        <dbReference type="ARBA" id="ARBA00007171"/>
    </source>
</evidence>
<dbReference type="GO" id="GO:0009252">
    <property type="term" value="P:peptidoglycan biosynthetic process"/>
    <property type="evidence" value="ECO:0007669"/>
    <property type="project" value="UniProtKB-KW"/>
</dbReference>
<dbReference type="GO" id="GO:0071555">
    <property type="term" value="P:cell wall organization"/>
    <property type="evidence" value="ECO:0007669"/>
    <property type="project" value="UniProtKB-KW"/>
</dbReference>
<comment type="similarity">
    <text evidence="3">Belongs to the transpeptidase family.</text>
</comment>
<keyword evidence="5 11" id="KW-0812">Transmembrane</keyword>
<dbReference type="InterPro" id="IPR005311">
    <property type="entry name" value="PBP_dimer"/>
</dbReference>
<evidence type="ECO:0000256" key="4">
    <source>
        <dbReference type="ARBA" id="ARBA00022475"/>
    </source>
</evidence>
<evidence type="ECO:0000256" key="9">
    <source>
        <dbReference type="ARBA" id="ARBA00023136"/>
    </source>
</evidence>
<dbReference type="RefSeq" id="WP_269478714.1">
    <property type="nucleotide sequence ID" value="NZ_JAOSHN010000010.1"/>
</dbReference>
<comment type="subcellular location">
    <subcellularLocation>
        <location evidence="2">Cell membrane</location>
    </subcellularLocation>
    <subcellularLocation>
        <location evidence="1">Membrane</location>
        <topology evidence="1">Single-pass membrane protein</topology>
    </subcellularLocation>
</comment>
<dbReference type="PANTHER" id="PTHR30627">
    <property type="entry name" value="PEPTIDOGLYCAN D,D-TRANSPEPTIDASE"/>
    <property type="match status" value="1"/>
</dbReference>
<organism evidence="14 15">
    <name type="scientific">Hominibacterium faecale</name>
    <dbReference type="NCBI Taxonomy" id="2839743"/>
    <lineage>
        <taxon>Bacteria</taxon>
        <taxon>Bacillati</taxon>
        <taxon>Bacillota</taxon>
        <taxon>Clostridia</taxon>
        <taxon>Peptostreptococcales</taxon>
        <taxon>Anaerovoracaceae</taxon>
        <taxon>Hominibacterium</taxon>
    </lineage>
</organism>